<evidence type="ECO:0000256" key="1">
    <source>
        <dbReference type="SAM" id="MobiDB-lite"/>
    </source>
</evidence>
<name>A0A0F9BBM2_9ZZZZ</name>
<dbReference type="AlphaFoldDB" id="A0A0F9BBM2"/>
<evidence type="ECO:0000313" key="2">
    <source>
        <dbReference type="EMBL" id="KKL11222.1"/>
    </source>
</evidence>
<comment type="caution">
    <text evidence="2">The sequence shown here is derived from an EMBL/GenBank/DDBJ whole genome shotgun (WGS) entry which is preliminary data.</text>
</comment>
<reference evidence="2" key="1">
    <citation type="journal article" date="2015" name="Nature">
        <title>Complex archaea that bridge the gap between prokaryotes and eukaryotes.</title>
        <authorList>
            <person name="Spang A."/>
            <person name="Saw J.H."/>
            <person name="Jorgensen S.L."/>
            <person name="Zaremba-Niedzwiedzka K."/>
            <person name="Martijn J."/>
            <person name="Lind A.E."/>
            <person name="van Eijk R."/>
            <person name="Schleper C."/>
            <person name="Guy L."/>
            <person name="Ettema T.J."/>
        </authorList>
    </citation>
    <scope>NUCLEOTIDE SEQUENCE</scope>
</reference>
<proteinExistence type="predicted"/>
<organism evidence="2">
    <name type="scientific">marine sediment metagenome</name>
    <dbReference type="NCBI Taxonomy" id="412755"/>
    <lineage>
        <taxon>unclassified sequences</taxon>
        <taxon>metagenomes</taxon>
        <taxon>ecological metagenomes</taxon>
    </lineage>
</organism>
<accession>A0A0F9BBM2</accession>
<sequence>MNQQRQLGHVHRHRLDTAHSALSGSYRKHPHRLACRGREPFHRLRAI</sequence>
<dbReference type="EMBL" id="LAZR01041743">
    <property type="protein sequence ID" value="KKL11222.1"/>
    <property type="molecule type" value="Genomic_DNA"/>
</dbReference>
<protein>
    <submittedName>
        <fullName evidence="2">Uncharacterized protein</fullName>
    </submittedName>
</protein>
<feature type="non-terminal residue" evidence="2">
    <location>
        <position position="47"/>
    </location>
</feature>
<feature type="region of interest" description="Disordered" evidence="1">
    <location>
        <begin position="1"/>
        <end position="31"/>
    </location>
</feature>
<gene>
    <name evidence="2" type="ORF">LCGC14_2547940</name>
</gene>